<dbReference type="AlphaFoldDB" id="A0A1H9LL19"/>
<gene>
    <name evidence="2" type="ORF">SAMN04487840_101115</name>
</gene>
<evidence type="ECO:0000313" key="3">
    <source>
        <dbReference type="Proteomes" id="UP000182712"/>
    </source>
</evidence>
<sequence length="196" mass="21919">MKQSLEASLGTDNIVIDVQKESTDDYERTGYYAVSAEQKDYDISEASGWSPDYDDPSTYLDVFKSEGAQSDKIGVDGESDEKVEEIVGLDHYTELVTEAAAITDDLDARYKAYLTDEAIMIPIVSLGAKPTLSKIVPFSPSYATSGVKGGGFYKYYELQDEPVTAKQYEKALKKWEKAKEKSNKEYQEKLSEHVED</sequence>
<feature type="coiled-coil region" evidence="1">
    <location>
        <begin position="165"/>
        <end position="192"/>
    </location>
</feature>
<evidence type="ECO:0000313" key="2">
    <source>
        <dbReference type="EMBL" id="SER11805.1"/>
    </source>
</evidence>
<dbReference type="RefSeq" id="WP_074626985.1">
    <property type="nucleotide sequence ID" value="NZ_FOGM01000001.1"/>
</dbReference>
<name>A0A1H9LL19_9STRE</name>
<evidence type="ECO:0000256" key="1">
    <source>
        <dbReference type="SAM" id="Coils"/>
    </source>
</evidence>
<dbReference type="EMBL" id="FOGM01000001">
    <property type="protein sequence ID" value="SER11805.1"/>
    <property type="molecule type" value="Genomic_DNA"/>
</dbReference>
<proteinExistence type="predicted"/>
<dbReference type="Gene3D" id="3.10.105.10">
    <property type="entry name" value="Dipeptide-binding Protein, Domain 3"/>
    <property type="match status" value="1"/>
</dbReference>
<protein>
    <submittedName>
        <fullName evidence="2">Oligopeptide transport system substrate-binding protein</fullName>
    </submittedName>
</protein>
<keyword evidence="1" id="KW-0175">Coiled coil</keyword>
<accession>A0A1H9LL19</accession>
<reference evidence="2 3" key="1">
    <citation type="submission" date="2016-10" db="EMBL/GenBank/DDBJ databases">
        <authorList>
            <person name="de Groot N.N."/>
        </authorList>
    </citation>
    <scope>NUCLEOTIDE SEQUENCE [LARGE SCALE GENOMIC DNA]</scope>
    <source>
        <strain evidence="2 3">VTM2R47</strain>
    </source>
</reference>
<organism evidence="2 3">
    <name type="scientific">Streptococcus gallolyticus</name>
    <dbReference type="NCBI Taxonomy" id="315405"/>
    <lineage>
        <taxon>Bacteria</taxon>
        <taxon>Bacillati</taxon>
        <taxon>Bacillota</taxon>
        <taxon>Bacilli</taxon>
        <taxon>Lactobacillales</taxon>
        <taxon>Streptococcaceae</taxon>
        <taxon>Streptococcus</taxon>
    </lineage>
</organism>
<dbReference type="Proteomes" id="UP000182712">
    <property type="component" value="Unassembled WGS sequence"/>
</dbReference>